<dbReference type="InterPro" id="IPR014338">
    <property type="entry name" value="CHP02996_rpt-companion-dom"/>
</dbReference>
<accession>A0A6M5YP74</accession>
<dbReference type="RefSeq" id="WP_171471511.1">
    <property type="nucleotide sequence ID" value="NZ_CP053452.2"/>
</dbReference>
<dbReference type="AlphaFoldDB" id="A0A6M5YP74"/>
<keyword evidence="2" id="KW-1185">Reference proteome</keyword>
<proteinExistence type="predicted"/>
<dbReference type="KEGG" id="ftj:FTUN_3349"/>
<name>A0A6M5YP74_9BACT</name>
<evidence type="ECO:0000313" key="1">
    <source>
        <dbReference type="EMBL" id="QJW95795.1"/>
    </source>
</evidence>
<reference evidence="2" key="1">
    <citation type="submission" date="2020-05" db="EMBL/GenBank/DDBJ databases">
        <title>Frigoriglobus tundricola gen. nov., sp. nov., a psychrotolerant cellulolytic planctomycete of the family Gemmataceae with two divergent copies of 16S rRNA gene.</title>
        <authorList>
            <person name="Kulichevskaya I.S."/>
            <person name="Ivanova A.A."/>
            <person name="Naumoff D.G."/>
            <person name="Beletsky A.V."/>
            <person name="Rijpstra W.I.C."/>
            <person name="Sinninghe Damste J.S."/>
            <person name="Mardanov A.V."/>
            <person name="Ravin N.V."/>
            <person name="Dedysh S.N."/>
        </authorList>
    </citation>
    <scope>NUCLEOTIDE SEQUENCE [LARGE SCALE GENOMIC DNA]</scope>
    <source>
        <strain evidence="2">PL17</strain>
    </source>
</reference>
<organism evidence="1 2">
    <name type="scientific">Frigoriglobus tundricola</name>
    <dbReference type="NCBI Taxonomy" id="2774151"/>
    <lineage>
        <taxon>Bacteria</taxon>
        <taxon>Pseudomonadati</taxon>
        <taxon>Planctomycetota</taxon>
        <taxon>Planctomycetia</taxon>
        <taxon>Gemmatales</taxon>
        <taxon>Gemmataceae</taxon>
        <taxon>Frigoriglobus</taxon>
    </lineage>
</organism>
<evidence type="ECO:0000313" key="2">
    <source>
        <dbReference type="Proteomes" id="UP000503447"/>
    </source>
</evidence>
<dbReference type="EMBL" id="CP053452">
    <property type="protein sequence ID" value="QJW95795.1"/>
    <property type="molecule type" value="Genomic_DNA"/>
</dbReference>
<dbReference type="Proteomes" id="UP000503447">
    <property type="component" value="Chromosome"/>
</dbReference>
<sequence>MNHPDWPAFVRAIVAEPEDDTPRLVAADFLEENGDPDRAAFIRVQVALARLEASDLRRSPEADALRKKERAFLGPRSETRLFWGMDACPELVRVPAARPASPLAGIHPAGAECLTWRRGFVDSVRCPAAEWLRHGAAVRKRNPVRWVALDECVLTGRDVWYAGLATMRGLVTVVLVDGRSETQEWLKGWLPGTEVLARFAR</sequence>
<protein>
    <submittedName>
        <fullName evidence="1">Uncharacterized protein</fullName>
    </submittedName>
</protein>
<dbReference type="NCBIfam" id="TIGR02996">
    <property type="entry name" value="rpt_mate_G_obs"/>
    <property type="match status" value="1"/>
</dbReference>
<gene>
    <name evidence="1" type="ORF">FTUN_3349</name>
</gene>